<evidence type="ECO:0000256" key="2">
    <source>
        <dbReference type="SAM" id="Phobius"/>
    </source>
</evidence>
<evidence type="ECO:0000313" key="4">
    <source>
        <dbReference type="EMBL" id="GGD24442.1"/>
    </source>
</evidence>
<proteinExistence type="predicted"/>
<dbReference type="SUPFAM" id="SSF54106">
    <property type="entry name" value="LysM domain"/>
    <property type="match status" value="1"/>
</dbReference>
<dbReference type="InterPro" id="IPR052196">
    <property type="entry name" value="Bact_Kbp"/>
</dbReference>
<evidence type="ECO:0000313" key="5">
    <source>
        <dbReference type="Proteomes" id="UP000630594"/>
    </source>
</evidence>
<feature type="transmembrane region" description="Helical" evidence="2">
    <location>
        <begin position="341"/>
        <end position="363"/>
    </location>
</feature>
<dbReference type="Proteomes" id="UP000630594">
    <property type="component" value="Unassembled WGS sequence"/>
</dbReference>
<keyword evidence="5" id="KW-1185">Reference proteome</keyword>
<gene>
    <name evidence="4" type="ORF">GCM10007231_24520</name>
</gene>
<dbReference type="InterPro" id="IPR036779">
    <property type="entry name" value="LysM_dom_sf"/>
</dbReference>
<dbReference type="SMART" id="SM00257">
    <property type="entry name" value="LysM"/>
    <property type="match status" value="2"/>
</dbReference>
<feature type="compositionally biased region" description="Low complexity" evidence="1">
    <location>
        <begin position="315"/>
        <end position="330"/>
    </location>
</feature>
<feature type="region of interest" description="Disordered" evidence="1">
    <location>
        <begin position="290"/>
        <end position="333"/>
    </location>
</feature>
<protein>
    <recommendedName>
        <fullName evidence="3">LysM domain-containing protein</fullName>
    </recommendedName>
</protein>
<evidence type="ECO:0000256" key="1">
    <source>
        <dbReference type="SAM" id="MobiDB-lite"/>
    </source>
</evidence>
<feature type="domain" description="LysM" evidence="3">
    <location>
        <begin position="233"/>
        <end position="289"/>
    </location>
</feature>
<reference evidence="5" key="1">
    <citation type="journal article" date="2019" name="Int. J. Syst. Evol. Microbiol.">
        <title>The Global Catalogue of Microorganisms (GCM) 10K type strain sequencing project: providing services to taxonomists for standard genome sequencing and annotation.</title>
        <authorList>
            <consortium name="The Broad Institute Genomics Platform"/>
            <consortium name="The Broad Institute Genome Sequencing Center for Infectious Disease"/>
            <person name="Wu L."/>
            <person name="Ma J."/>
        </authorList>
    </citation>
    <scope>NUCLEOTIDE SEQUENCE [LARGE SCALE GENOMIC DNA]</scope>
    <source>
        <strain evidence="5">CCM 7403</strain>
    </source>
</reference>
<dbReference type="PANTHER" id="PTHR34700">
    <property type="entry name" value="POTASSIUM BINDING PROTEIN KBP"/>
    <property type="match status" value="1"/>
</dbReference>
<keyword evidence="2" id="KW-1133">Transmembrane helix</keyword>
<sequence>MTRTSHRLTGLAATLVILLLAAGTPALLVALDAAPWRQGWSEITTLLTNPDDGRLALLVVACAAWIAWAVMAWLFAVEIIATLRGAPTLRLPGLGVPQEYVGQLVAAAALLFTVGPAIAPSFAATPVHATPDVGTPAATLPAGDVATAADADSALPTAAEPVPAQDTVAYTVRRGDSLWKIAEEHLGDGLRYREIVYLNKDVLHGEPDFIDPGLVLRLPRSVDDDPGAVDTDDTYVVEPGDTLWEVAEAELGDGARFVEIFEASTHTVQPDGEQLSDPSLIHPGWELTVPSQNGHSPVVEPPVESKSPVVKPPVEDNSPVVEPPVESKSPVVDKDGSDQSWLLPGLVGAGALLAGGAFAAVRAHRRTQLRHRRPGFTIAPPPEHLRRVEKTITVSGAATADVIDQLDRLLRHLAACTAEAPPVAAIELASDTVTLHLADPCELPAPWSGDTVRWSAPLIPSPPDEDVIPPYPLLASVGQSDDGHLWLLNLEQAASVALVGDCERATALARHLAAELALSPWSTLVSVEVLGLARELADLDELRLRHHGDDPDFLGDLLADLTEAQATGTGDPEPYVLLLAPEERDPRIRDLTDLVLGQNSRSGLAVVQVGAGEATDVILDLTGDGRLRVPSLNLDLAAAGLTADEAAACASLVNLTRDITPTPVPRAEPSAPLGALADQAGALIEDVTDPRPPGEAGPTSLLPEEAQRYEAVAATTAADIEQLAPRVPEETRRKVLETDPQLDEDLAAWLDPHSPLPKLHLLGPVTFAAPAEAPHSVQERRAYYTELIAFLALHPSGVSSRQICEAFGVSASRARTDVGHLRRWLGTSARTGEDHLPKATTAPAHTDRGTSGYQLHDVLVDFDLFRRLRARGQARGCEGMTDLVTALDLVTGEPFTALRRAGWTWLLDDERLHETATLAVVDVSHVVVTDALSRGDIAGARRAAEIGCLAAPYDEICRLDLAKVAETDGHETLAGRILREHVFDRSDDYLAPVDLSERTEAVRGQG</sequence>
<dbReference type="PANTHER" id="PTHR34700:SF4">
    <property type="entry name" value="PHAGE-LIKE ELEMENT PBSX PROTEIN XKDP"/>
    <property type="match status" value="1"/>
</dbReference>
<dbReference type="Pfam" id="PF01476">
    <property type="entry name" value="LysM"/>
    <property type="match status" value="1"/>
</dbReference>
<feature type="domain" description="LysM" evidence="3">
    <location>
        <begin position="168"/>
        <end position="218"/>
    </location>
</feature>
<name>A0ABQ1QDY0_9ACTN</name>
<keyword evidence="2" id="KW-0812">Transmembrane</keyword>
<accession>A0ABQ1QDY0</accession>
<organism evidence="4 5">
    <name type="scientific">Nocardioides daphniae</name>
    <dbReference type="NCBI Taxonomy" id="402297"/>
    <lineage>
        <taxon>Bacteria</taxon>
        <taxon>Bacillati</taxon>
        <taxon>Actinomycetota</taxon>
        <taxon>Actinomycetes</taxon>
        <taxon>Propionibacteriales</taxon>
        <taxon>Nocardioidaceae</taxon>
        <taxon>Nocardioides</taxon>
    </lineage>
</organism>
<comment type="caution">
    <text evidence="4">The sequence shown here is derived from an EMBL/GenBank/DDBJ whole genome shotgun (WGS) entry which is preliminary data.</text>
</comment>
<dbReference type="EMBL" id="BMCK01000004">
    <property type="protein sequence ID" value="GGD24442.1"/>
    <property type="molecule type" value="Genomic_DNA"/>
</dbReference>
<feature type="compositionally biased region" description="Low complexity" evidence="1">
    <location>
        <begin position="296"/>
        <end position="309"/>
    </location>
</feature>
<dbReference type="InterPro" id="IPR018392">
    <property type="entry name" value="LysM"/>
</dbReference>
<dbReference type="Gene3D" id="3.10.350.10">
    <property type="entry name" value="LysM domain"/>
    <property type="match status" value="2"/>
</dbReference>
<evidence type="ECO:0000259" key="3">
    <source>
        <dbReference type="PROSITE" id="PS51782"/>
    </source>
</evidence>
<dbReference type="PROSITE" id="PS51782">
    <property type="entry name" value="LYSM"/>
    <property type="match status" value="2"/>
</dbReference>
<feature type="transmembrane region" description="Helical" evidence="2">
    <location>
        <begin position="54"/>
        <end position="80"/>
    </location>
</feature>
<dbReference type="CDD" id="cd00118">
    <property type="entry name" value="LysM"/>
    <property type="match status" value="2"/>
</dbReference>
<keyword evidence="2" id="KW-0472">Membrane</keyword>